<evidence type="ECO:0008006" key="8">
    <source>
        <dbReference type="Google" id="ProtNLM"/>
    </source>
</evidence>
<sequence>AYYTGTPLVVYAGHHEARGVIQEILLAGDLVSMARPVTKWSVEVQNAADIPTVLRRAFKVAAEPPRGPVFISIPLNVMDQTAEMTIAPATYPRWRVRPDEQAVAEAADLLAAAQSPVIVVGDGVALSGALEEAVQLAELIGAQVYDSFSAELTFPTDHPLYQGLINILREAGLRMQLAAADVLLIIGAPAFRVVYPMPESLFAAQTKVIQIDANPWELAKNWPATLAIVADSQMALRDLLQVLPSKLSESARQAAAARLRAARQQKEQARESLEAAARSAWDAVPIAAPRLMKGLADCLEPGTIVYDEAITTSVHLSHYLKFNQPGTYFRCPGGGLGGGLPGALGVKLARPDSPVLAVVGDGAALYTIQALWTAAHHHIPVTYVICNNQSYRILKINMLQYLGEAMAGREFVG</sequence>
<feature type="non-terminal residue" evidence="7">
    <location>
        <position position="1"/>
    </location>
</feature>
<dbReference type="Pfam" id="PF00205">
    <property type="entry name" value="TPP_enzyme_M"/>
    <property type="match status" value="1"/>
</dbReference>
<dbReference type="Gene3D" id="3.40.50.970">
    <property type="match status" value="2"/>
</dbReference>
<dbReference type="InterPro" id="IPR000399">
    <property type="entry name" value="TPP-bd_CS"/>
</dbReference>
<dbReference type="Pfam" id="PF02775">
    <property type="entry name" value="TPP_enzyme_C"/>
    <property type="match status" value="1"/>
</dbReference>
<dbReference type="PANTHER" id="PTHR18968">
    <property type="entry name" value="THIAMINE PYROPHOSPHATE ENZYMES"/>
    <property type="match status" value="1"/>
</dbReference>
<evidence type="ECO:0000256" key="4">
    <source>
        <dbReference type="SAM" id="Coils"/>
    </source>
</evidence>
<feature type="non-terminal residue" evidence="7">
    <location>
        <position position="413"/>
    </location>
</feature>
<evidence type="ECO:0000259" key="5">
    <source>
        <dbReference type="Pfam" id="PF00205"/>
    </source>
</evidence>
<evidence type="ECO:0000256" key="1">
    <source>
        <dbReference type="ARBA" id="ARBA00001964"/>
    </source>
</evidence>
<gene>
    <name evidence="7" type="ORF">S01H1_12779</name>
</gene>
<evidence type="ECO:0000256" key="2">
    <source>
        <dbReference type="ARBA" id="ARBA00007812"/>
    </source>
</evidence>
<comment type="similarity">
    <text evidence="2">Belongs to the TPP enzyme family.</text>
</comment>
<feature type="domain" description="Thiamine pyrophosphate enzyme TPP-binding" evidence="6">
    <location>
        <begin position="314"/>
        <end position="398"/>
    </location>
</feature>
<keyword evidence="3" id="KW-0786">Thiamine pyrophosphate</keyword>
<dbReference type="InterPro" id="IPR045229">
    <property type="entry name" value="TPP_enz"/>
</dbReference>
<reference evidence="7" key="1">
    <citation type="journal article" date="2014" name="Front. Microbiol.">
        <title>High frequency of phylogenetically diverse reductive dehalogenase-homologous genes in deep subseafloor sedimentary metagenomes.</title>
        <authorList>
            <person name="Kawai M."/>
            <person name="Futagami T."/>
            <person name="Toyoda A."/>
            <person name="Takaki Y."/>
            <person name="Nishi S."/>
            <person name="Hori S."/>
            <person name="Arai W."/>
            <person name="Tsubouchi T."/>
            <person name="Morono Y."/>
            <person name="Uchiyama I."/>
            <person name="Ito T."/>
            <person name="Fujiyama A."/>
            <person name="Inagaki F."/>
            <person name="Takami H."/>
        </authorList>
    </citation>
    <scope>NUCLEOTIDE SEQUENCE</scope>
    <source>
        <strain evidence="7">Expedition CK06-06</strain>
    </source>
</reference>
<feature type="domain" description="Thiamine pyrophosphate enzyme central" evidence="5">
    <location>
        <begin position="103"/>
        <end position="239"/>
    </location>
</feature>
<accession>X0RNV7</accession>
<evidence type="ECO:0000259" key="6">
    <source>
        <dbReference type="Pfam" id="PF02775"/>
    </source>
</evidence>
<evidence type="ECO:0000313" key="7">
    <source>
        <dbReference type="EMBL" id="GAF70514.1"/>
    </source>
</evidence>
<organism evidence="7">
    <name type="scientific">marine sediment metagenome</name>
    <dbReference type="NCBI Taxonomy" id="412755"/>
    <lineage>
        <taxon>unclassified sequences</taxon>
        <taxon>metagenomes</taxon>
        <taxon>ecological metagenomes</taxon>
    </lineage>
</organism>
<feature type="coiled-coil region" evidence="4">
    <location>
        <begin position="252"/>
        <end position="279"/>
    </location>
</feature>
<dbReference type="AlphaFoldDB" id="X0RNV7"/>
<dbReference type="GO" id="GO:0000287">
    <property type="term" value="F:magnesium ion binding"/>
    <property type="evidence" value="ECO:0007669"/>
    <property type="project" value="InterPro"/>
</dbReference>
<comment type="caution">
    <text evidence="7">The sequence shown here is derived from an EMBL/GenBank/DDBJ whole genome shotgun (WGS) entry which is preliminary data.</text>
</comment>
<proteinExistence type="inferred from homology"/>
<dbReference type="GO" id="GO:0009097">
    <property type="term" value="P:isoleucine biosynthetic process"/>
    <property type="evidence" value="ECO:0007669"/>
    <property type="project" value="TreeGrafter"/>
</dbReference>
<dbReference type="InterPro" id="IPR029035">
    <property type="entry name" value="DHS-like_NAD/FAD-binding_dom"/>
</dbReference>
<evidence type="ECO:0000256" key="3">
    <source>
        <dbReference type="ARBA" id="ARBA00023052"/>
    </source>
</evidence>
<dbReference type="PANTHER" id="PTHR18968:SF13">
    <property type="entry name" value="ACETOLACTATE SYNTHASE CATALYTIC SUBUNIT, MITOCHONDRIAL"/>
    <property type="match status" value="1"/>
</dbReference>
<comment type="cofactor">
    <cofactor evidence="1">
        <name>thiamine diphosphate</name>
        <dbReference type="ChEBI" id="CHEBI:58937"/>
    </cofactor>
</comment>
<keyword evidence="4" id="KW-0175">Coiled coil</keyword>
<dbReference type="InterPro" id="IPR029061">
    <property type="entry name" value="THDP-binding"/>
</dbReference>
<dbReference type="PROSITE" id="PS00187">
    <property type="entry name" value="TPP_ENZYMES"/>
    <property type="match status" value="1"/>
</dbReference>
<dbReference type="SUPFAM" id="SSF52467">
    <property type="entry name" value="DHS-like NAD/FAD-binding domain"/>
    <property type="match status" value="1"/>
</dbReference>
<dbReference type="GO" id="GO:0030976">
    <property type="term" value="F:thiamine pyrophosphate binding"/>
    <property type="evidence" value="ECO:0007669"/>
    <property type="project" value="InterPro"/>
</dbReference>
<dbReference type="SUPFAM" id="SSF52518">
    <property type="entry name" value="Thiamin diphosphate-binding fold (THDP-binding)"/>
    <property type="match status" value="2"/>
</dbReference>
<dbReference type="GO" id="GO:0050660">
    <property type="term" value="F:flavin adenine dinucleotide binding"/>
    <property type="evidence" value="ECO:0007669"/>
    <property type="project" value="TreeGrafter"/>
</dbReference>
<dbReference type="GO" id="GO:0003984">
    <property type="term" value="F:acetolactate synthase activity"/>
    <property type="evidence" value="ECO:0007669"/>
    <property type="project" value="TreeGrafter"/>
</dbReference>
<dbReference type="GO" id="GO:0005948">
    <property type="term" value="C:acetolactate synthase complex"/>
    <property type="evidence" value="ECO:0007669"/>
    <property type="project" value="TreeGrafter"/>
</dbReference>
<dbReference type="InterPro" id="IPR012000">
    <property type="entry name" value="Thiamin_PyroP_enz_cen_dom"/>
</dbReference>
<dbReference type="EMBL" id="BARS01006572">
    <property type="protein sequence ID" value="GAF70514.1"/>
    <property type="molecule type" value="Genomic_DNA"/>
</dbReference>
<protein>
    <recommendedName>
        <fullName evidence="8">Thiamine pyrophosphate enzyme TPP-binding domain-containing protein</fullName>
    </recommendedName>
</protein>
<dbReference type="GO" id="GO:0009099">
    <property type="term" value="P:L-valine biosynthetic process"/>
    <property type="evidence" value="ECO:0007669"/>
    <property type="project" value="TreeGrafter"/>
</dbReference>
<dbReference type="CDD" id="cd07035">
    <property type="entry name" value="TPP_PYR_POX_like"/>
    <property type="match status" value="1"/>
</dbReference>
<name>X0RNV7_9ZZZZ</name>
<dbReference type="InterPro" id="IPR011766">
    <property type="entry name" value="TPP_enzyme_TPP-bd"/>
</dbReference>
<dbReference type="Gene3D" id="3.40.50.1220">
    <property type="entry name" value="TPP-binding domain"/>
    <property type="match status" value="1"/>
</dbReference>